<keyword evidence="1" id="KW-0472">Membrane</keyword>
<evidence type="ECO:0000313" key="2">
    <source>
        <dbReference type="EMBL" id="GIO50077.1"/>
    </source>
</evidence>
<dbReference type="Proteomes" id="UP000682811">
    <property type="component" value="Unassembled WGS sequence"/>
</dbReference>
<protein>
    <recommendedName>
        <fullName evidence="4">HPP family protein</fullName>
    </recommendedName>
</protein>
<accession>A0A919YKR6</accession>
<proteinExistence type="predicted"/>
<name>A0A919YKR6_9BACL</name>
<keyword evidence="3" id="KW-1185">Reference proteome</keyword>
<feature type="transmembrane region" description="Helical" evidence="1">
    <location>
        <begin position="158"/>
        <end position="179"/>
    </location>
</feature>
<dbReference type="RefSeq" id="WP_212980395.1">
    <property type="nucleotide sequence ID" value="NZ_AP025343.1"/>
</dbReference>
<feature type="transmembrane region" description="Helical" evidence="1">
    <location>
        <begin position="272"/>
        <end position="292"/>
    </location>
</feature>
<organism evidence="2 3">
    <name type="scientific">Paenibacillus azoreducens</name>
    <dbReference type="NCBI Taxonomy" id="116718"/>
    <lineage>
        <taxon>Bacteria</taxon>
        <taxon>Bacillati</taxon>
        <taxon>Bacillota</taxon>
        <taxon>Bacilli</taxon>
        <taxon>Bacillales</taxon>
        <taxon>Paenibacillaceae</taxon>
        <taxon>Paenibacillus</taxon>
    </lineage>
</organism>
<feature type="transmembrane region" description="Helical" evidence="1">
    <location>
        <begin position="240"/>
        <end position="266"/>
    </location>
</feature>
<evidence type="ECO:0000313" key="3">
    <source>
        <dbReference type="Proteomes" id="UP000682811"/>
    </source>
</evidence>
<feature type="transmembrane region" description="Helical" evidence="1">
    <location>
        <begin position="12"/>
        <end position="30"/>
    </location>
</feature>
<comment type="caution">
    <text evidence="2">The sequence shown here is derived from an EMBL/GenBank/DDBJ whole genome shotgun (WGS) entry which is preliminary data.</text>
</comment>
<dbReference type="EMBL" id="BORT01000028">
    <property type="protein sequence ID" value="GIO50077.1"/>
    <property type="molecule type" value="Genomic_DNA"/>
</dbReference>
<reference evidence="2 3" key="1">
    <citation type="submission" date="2021-03" db="EMBL/GenBank/DDBJ databases">
        <title>Antimicrobial resistance genes in bacteria isolated from Japanese honey, and their potential for conferring macrolide and lincosamide resistance in the American foulbrood pathogen Paenibacillus larvae.</title>
        <authorList>
            <person name="Okamoto M."/>
            <person name="Kumagai M."/>
            <person name="Kanamori H."/>
            <person name="Takamatsu D."/>
        </authorList>
    </citation>
    <scope>NUCLEOTIDE SEQUENCE [LARGE SCALE GENOMIC DNA]</scope>
    <source>
        <strain evidence="2 3">J34TS1</strain>
    </source>
</reference>
<evidence type="ECO:0000256" key="1">
    <source>
        <dbReference type="SAM" id="Phobius"/>
    </source>
</evidence>
<keyword evidence="1" id="KW-1133">Transmembrane helix</keyword>
<dbReference type="AlphaFoldDB" id="A0A919YKR6"/>
<feature type="transmembrane region" description="Helical" evidence="1">
    <location>
        <begin position="207"/>
        <end position="228"/>
    </location>
</feature>
<keyword evidence="1" id="KW-0812">Transmembrane</keyword>
<evidence type="ECO:0008006" key="4">
    <source>
        <dbReference type="Google" id="ProtNLM"/>
    </source>
</evidence>
<feature type="transmembrane region" description="Helical" evidence="1">
    <location>
        <begin position="124"/>
        <end position="146"/>
    </location>
</feature>
<sequence>MDSAVSKKVTMISYTIAISFIVAMIAASVLLRNHEIILPEIAAMAIAMWVYREAGWIRQPSKIFIAPTVTAGIGLMINQLQIAYVGKVILTLMLMMLFLRIIRSNLAPSIATGLLPLVINTHEWSFVMIVFIFTIILMIGVLAFGLNKGLEKKVSIQYKYMLIFLALTFFWIGLCWVAGYQQIAVIPPILVVVYESVQKPMYNGKMAFKQGLVLTLSAAIGTLLYFTMDSWVLTALLDMILMLALSLIVGIRIPAIYAFPLLSFIFPEENVMNLPLGTLVTCLFMFTCVLLYKKYEMKRTGKSKAPSSPIGV</sequence>
<gene>
    <name evidence="2" type="ORF">J34TS1_48420</name>
</gene>
<feature type="transmembrane region" description="Helical" evidence="1">
    <location>
        <begin position="82"/>
        <end position="102"/>
    </location>
</feature>